<name>A0A6S7FTC0_PARCT</name>
<feature type="region of interest" description="Disordered" evidence="1">
    <location>
        <begin position="44"/>
        <end position="79"/>
    </location>
</feature>
<feature type="compositionally biased region" description="Basic and acidic residues" evidence="1">
    <location>
        <begin position="291"/>
        <end position="331"/>
    </location>
</feature>
<evidence type="ECO:0000313" key="2">
    <source>
        <dbReference type="EMBL" id="CAB3979772.1"/>
    </source>
</evidence>
<dbReference type="PANTHER" id="PTHR46940">
    <property type="entry name" value="NKAP DOMAIN-CONTAINING 1"/>
    <property type="match status" value="1"/>
</dbReference>
<feature type="region of interest" description="Disordered" evidence="1">
    <location>
        <begin position="99"/>
        <end position="351"/>
    </location>
</feature>
<reference evidence="2" key="1">
    <citation type="submission" date="2020-04" db="EMBL/GenBank/DDBJ databases">
        <authorList>
            <person name="Alioto T."/>
            <person name="Alioto T."/>
            <person name="Gomez Garrido J."/>
        </authorList>
    </citation>
    <scope>NUCLEOTIDE SEQUENCE</scope>
    <source>
        <strain evidence="2">A484AB</strain>
    </source>
</reference>
<feature type="compositionally biased region" description="Basic residues" evidence="1">
    <location>
        <begin position="133"/>
        <end position="156"/>
    </location>
</feature>
<dbReference type="OrthoDB" id="10055694at2759"/>
<comment type="caution">
    <text evidence="2">The sequence shown here is derived from an EMBL/GenBank/DDBJ whole genome shotgun (WGS) entry which is preliminary data.</text>
</comment>
<feature type="compositionally biased region" description="Basic and acidic residues" evidence="1">
    <location>
        <begin position="188"/>
        <end position="221"/>
    </location>
</feature>
<dbReference type="EMBL" id="CACRXK020000226">
    <property type="protein sequence ID" value="CAB3979772.1"/>
    <property type="molecule type" value="Genomic_DNA"/>
</dbReference>
<protein>
    <submittedName>
        <fullName evidence="2">Uncharacterized protein</fullName>
    </submittedName>
</protein>
<gene>
    <name evidence="2" type="ORF">PACLA_8A058034</name>
</gene>
<dbReference type="Proteomes" id="UP001152795">
    <property type="component" value="Unassembled WGS sequence"/>
</dbReference>
<dbReference type="PANTHER" id="PTHR46940:SF1">
    <property type="entry name" value="NKAP DOMAIN CONTAINING 1"/>
    <property type="match status" value="1"/>
</dbReference>
<feature type="compositionally biased region" description="Basic and acidic residues" evidence="1">
    <location>
        <begin position="157"/>
        <end position="169"/>
    </location>
</feature>
<proteinExistence type="predicted"/>
<keyword evidence="3" id="KW-1185">Reference proteome</keyword>
<dbReference type="AlphaFoldDB" id="A0A6S7FTC0"/>
<accession>A0A6S7FTC0</accession>
<evidence type="ECO:0000256" key="1">
    <source>
        <dbReference type="SAM" id="MobiDB-lite"/>
    </source>
</evidence>
<sequence>MEQDGGWNGRKSVDKSLLKNIIRHTDAHNKIQEQNEMWKQWELKKQSHERDESYKHDRRTSRSRGYMRSDMGLSSAAKKESLKWNRLLQDYEETRKDRWGHSGYEELYPDEFQQGNGNEIESDESETKEKIKIKSKSSSREKHKKKEKGKIKKSRRVRSDSFDSDVKTDRNHRKPSMNSKTKGLNIDTKIRNNRERDRKMEQSKDAKSKRLQSKESRKIRSDSTFSDVESGRRETNTKELDNDFKTGNRERDRKVELNKDSKINRLDGNEKSQSKYIDNDLNCRDRKRKIRSDSGLKNDRRDKKLRSDESSGRDESAERSARKRNTDDTSRKYGWTVETSYSSKKKKKLKH</sequence>
<dbReference type="InterPro" id="IPR043407">
    <property type="entry name" value="Nkap_D1"/>
</dbReference>
<feature type="compositionally biased region" description="Basic and acidic residues" evidence="1">
    <location>
        <begin position="229"/>
        <end position="284"/>
    </location>
</feature>
<evidence type="ECO:0000313" key="3">
    <source>
        <dbReference type="Proteomes" id="UP001152795"/>
    </source>
</evidence>
<organism evidence="2 3">
    <name type="scientific">Paramuricea clavata</name>
    <name type="common">Red gorgonian</name>
    <name type="synonym">Violescent sea-whip</name>
    <dbReference type="NCBI Taxonomy" id="317549"/>
    <lineage>
        <taxon>Eukaryota</taxon>
        <taxon>Metazoa</taxon>
        <taxon>Cnidaria</taxon>
        <taxon>Anthozoa</taxon>
        <taxon>Octocorallia</taxon>
        <taxon>Malacalcyonacea</taxon>
        <taxon>Plexauridae</taxon>
        <taxon>Paramuricea</taxon>
    </lineage>
</organism>
<dbReference type="Pfam" id="PF15692">
    <property type="entry name" value="NKAP"/>
    <property type="match status" value="1"/>
</dbReference>
<feature type="compositionally biased region" description="Basic and acidic residues" evidence="1">
    <location>
        <begin position="44"/>
        <end position="55"/>
    </location>
</feature>